<evidence type="ECO:0000313" key="2">
    <source>
        <dbReference type="Proteomes" id="UP000789525"/>
    </source>
</evidence>
<proteinExistence type="predicted"/>
<protein>
    <submittedName>
        <fullName evidence="1">15383_t:CDS:1</fullName>
    </submittedName>
</protein>
<accession>A0ACA9LIN2</accession>
<organism evidence="1 2">
    <name type="scientific">Acaulospora colombiana</name>
    <dbReference type="NCBI Taxonomy" id="27376"/>
    <lineage>
        <taxon>Eukaryota</taxon>
        <taxon>Fungi</taxon>
        <taxon>Fungi incertae sedis</taxon>
        <taxon>Mucoromycota</taxon>
        <taxon>Glomeromycotina</taxon>
        <taxon>Glomeromycetes</taxon>
        <taxon>Diversisporales</taxon>
        <taxon>Acaulosporaceae</taxon>
        <taxon>Acaulospora</taxon>
    </lineage>
</organism>
<name>A0ACA9LIN2_9GLOM</name>
<keyword evidence="2" id="KW-1185">Reference proteome</keyword>
<dbReference type="Proteomes" id="UP000789525">
    <property type="component" value="Unassembled WGS sequence"/>
</dbReference>
<comment type="caution">
    <text evidence="1">The sequence shown here is derived from an EMBL/GenBank/DDBJ whole genome shotgun (WGS) entry which is preliminary data.</text>
</comment>
<gene>
    <name evidence="1" type="ORF">ACOLOM_LOCUS4150</name>
</gene>
<feature type="non-terminal residue" evidence="1">
    <location>
        <position position="1"/>
    </location>
</feature>
<dbReference type="EMBL" id="CAJVPT010006640">
    <property type="protein sequence ID" value="CAG8532997.1"/>
    <property type="molecule type" value="Genomic_DNA"/>
</dbReference>
<sequence length="64" mass="7540">YTEVRYSEEHKRVVYEPLQMTQAFRNFESTSPWEMTGDGKVAERPEHLKVPPPPQPEKPAEQKK</sequence>
<reference evidence="1" key="1">
    <citation type="submission" date="2021-06" db="EMBL/GenBank/DDBJ databases">
        <authorList>
            <person name="Kallberg Y."/>
            <person name="Tangrot J."/>
            <person name="Rosling A."/>
        </authorList>
    </citation>
    <scope>NUCLEOTIDE SEQUENCE</scope>
    <source>
        <strain evidence="1">CL356</strain>
    </source>
</reference>
<evidence type="ECO:0000313" key="1">
    <source>
        <dbReference type="EMBL" id="CAG8532997.1"/>
    </source>
</evidence>